<keyword evidence="1" id="KW-0472">Membrane</keyword>
<name>A0A0V1MJD9_9BILA</name>
<keyword evidence="1" id="KW-1133">Transmembrane helix</keyword>
<evidence type="ECO:0000256" key="1">
    <source>
        <dbReference type="SAM" id="Phobius"/>
    </source>
</evidence>
<comment type="caution">
    <text evidence="2">The sequence shown here is derived from an EMBL/GenBank/DDBJ whole genome shotgun (WGS) entry which is preliminary data.</text>
</comment>
<keyword evidence="3" id="KW-1185">Reference proteome</keyword>
<reference evidence="2 3" key="1">
    <citation type="submission" date="2015-01" db="EMBL/GenBank/DDBJ databases">
        <title>Evolution of Trichinella species and genotypes.</title>
        <authorList>
            <person name="Korhonen P.K."/>
            <person name="Edoardo P."/>
            <person name="Giuseppe L.R."/>
            <person name="Gasser R.B."/>
        </authorList>
    </citation>
    <scope>NUCLEOTIDE SEQUENCE [LARGE SCALE GENOMIC DNA]</scope>
    <source>
        <strain evidence="2">ISS1980</strain>
    </source>
</reference>
<gene>
    <name evidence="2" type="ORF">T10_13144</name>
</gene>
<dbReference type="Proteomes" id="UP000054843">
    <property type="component" value="Unassembled WGS sequence"/>
</dbReference>
<proteinExistence type="predicted"/>
<evidence type="ECO:0000313" key="2">
    <source>
        <dbReference type="EMBL" id="KRZ71747.1"/>
    </source>
</evidence>
<protein>
    <submittedName>
        <fullName evidence="2">Uncharacterized protein</fullName>
    </submittedName>
</protein>
<organism evidence="2 3">
    <name type="scientific">Trichinella papuae</name>
    <dbReference type="NCBI Taxonomy" id="268474"/>
    <lineage>
        <taxon>Eukaryota</taxon>
        <taxon>Metazoa</taxon>
        <taxon>Ecdysozoa</taxon>
        <taxon>Nematoda</taxon>
        <taxon>Enoplea</taxon>
        <taxon>Dorylaimia</taxon>
        <taxon>Trichinellida</taxon>
        <taxon>Trichinellidae</taxon>
        <taxon>Trichinella</taxon>
    </lineage>
</organism>
<dbReference type="EMBL" id="JYDO01000090">
    <property type="protein sequence ID" value="KRZ71747.1"/>
    <property type="molecule type" value="Genomic_DNA"/>
</dbReference>
<evidence type="ECO:0000313" key="3">
    <source>
        <dbReference type="Proteomes" id="UP000054843"/>
    </source>
</evidence>
<keyword evidence="1" id="KW-0812">Transmembrane</keyword>
<sequence>MDQLLNEMTQSLIKTVETFLILMLILITVVVSSIEYIDHKCNYDKYKKKFSAEVVKLRCLNRLSKDNVNDKNKENRYQFYKGGRQQWTKQLSLQINVCNCCESISNIQYDDTTNV</sequence>
<accession>A0A0V1MJD9</accession>
<feature type="transmembrane region" description="Helical" evidence="1">
    <location>
        <begin position="20"/>
        <end position="37"/>
    </location>
</feature>
<dbReference type="AlphaFoldDB" id="A0A0V1MJD9"/>